<dbReference type="Gene3D" id="2.40.10.230">
    <property type="entry name" value="Probable tRNA pseudouridine synthase domain"/>
    <property type="match status" value="1"/>
</dbReference>
<comment type="subunit">
    <text evidence="8">Component of the small nucleolar ribonucleoprotein particles containing H/ACA-type snoRNAs (H/ACA snoRNPs).</text>
</comment>
<reference evidence="10" key="2">
    <citation type="journal article" date="2023" name="Commun. Biol.">
        <title>Intrasexual cuticular hydrocarbon dimorphism in a wasp sheds light on hydrocarbon biosynthesis genes in Hymenoptera.</title>
        <authorList>
            <person name="Moris V.C."/>
            <person name="Podsiadlowski L."/>
            <person name="Martin S."/>
            <person name="Oeyen J.P."/>
            <person name="Donath A."/>
            <person name="Petersen M."/>
            <person name="Wilbrandt J."/>
            <person name="Misof B."/>
            <person name="Liedtke D."/>
            <person name="Thamm M."/>
            <person name="Scheiner R."/>
            <person name="Schmitt T."/>
            <person name="Niehuis O."/>
        </authorList>
    </citation>
    <scope>NUCLEOTIDE SEQUENCE</scope>
    <source>
        <strain evidence="10">GBR_01_08_01A</strain>
    </source>
</reference>
<evidence type="ECO:0000256" key="8">
    <source>
        <dbReference type="RuleBase" id="RU364004"/>
    </source>
</evidence>
<keyword evidence="4 8" id="KW-0694">RNA-binding</keyword>
<feature type="compositionally biased region" description="Gly residues" evidence="9">
    <location>
        <begin position="1"/>
        <end position="37"/>
    </location>
</feature>
<dbReference type="Proteomes" id="UP001258017">
    <property type="component" value="Unassembled WGS sequence"/>
</dbReference>
<evidence type="ECO:0000313" key="11">
    <source>
        <dbReference type="Proteomes" id="UP001258017"/>
    </source>
</evidence>
<evidence type="ECO:0000256" key="1">
    <source>
        <dbReference type="ARBA" id="ARBA00004604"/>
    </source>
</evidence>
<comment type="similarity">
    <text evidence="7 8">Belongs to the GAR1 family.</text>
</comment>
<feature type="region of interest" description="Disordered" evidence="9">
    <location>
        <begin position="1"/>
        <end position="54"/>
    </location>
</feature>
<feature type="compositionally biased region" description="Gly residues" evidence="9">
    <location>
        <begin position="163"/>
        <end position="197"/>
    </location>
</feature>
<dbReference type="GO" id="GO:0034513">
    <property type="term" value="F:box H/ACA snoRNA binding"/>
    <property type="evidence" value="ECO:0007669"/>
    <property type="project" value="TreeGrafter"/>
</dbReference>
<dbReference type="SUPFAM" id="SSF50447">
    <property type="entry name" value="Translation proteins"/>
    <property type="match status" value="1"/>
</dbReference>
<dbReference type="GO" id="GO:0031429">
    <property type="term" value="C:box H/ACA snoRNP complex"/>
    <property type="evidence" value="ECO:0007669"/>
    <property type="project" value="TreeGrafter"/>
</dbReference>
<evidence type="ECO:0000256" key="3">
    <source>
        <dbReference type="ARBA" id="ARBA00022552"/>
    </source>
</evidence>
<dbReference type="GO" id="GO:0000454">
    <property type="term" value="P:snoRNA guided rRNA pseudouridine synthesis"/>
    <property type="evidence" value="ECO:0007669"/>
    <property type="project" value="TreeGrafter"/>
</dbReference>
<dbReference type="InterPro" id="IPR038664">
    <property type="entry name" value="Gar1/Naf1_Cbf5-bd_sf"/>
</dbReference>
<name>A0AAD9VMD3_9HYME</name>
<feature type="region of interest" description="Disordered" evidence="9">
    <location>
        <begin position="135"/>
        <end position="210"/>
    </location>
</feature>
<keyword evidence="5 8" id="KW-0539">Nucleus</keyword>
<accession>A0AAD9VMD3</accession>
<dbReference type="Pfam" id="PF04410">
    <property type="entry name" value="Gar1"/>
    <property type="match status" value="1"/>
</dbReference>
<dbReference type="PANTHER" id="PTHR23237">
    <property type="entry name" value="NUCLEOLAR PROTEIN FAMILY A MEMBER 1 SNORNP PROTEIN GAR1"/>
    <property type="match status" value="1"/>
</dbReference>
<gene>
    <name evidence="10" type="ORF">KPH14_001281</name>
</gene>
<organism evidence="10 11">
    <name type="scientific">Odynerus spinipes</name>
    <dbReference type="NCBI Taxonomy" id="1348599"/>
    <lineage>
        <taxon>Eukaryota</taxon>
        <taxon>Metazoa</taxon>
        <taxon>Ecdysozoa</taxon>
        <taxon>Arthropoda</taxon>
        <taxon>Hexapoda</taxon>
        <taxon>Insecta</taxon>
        <taxon>Pterygota</taxon>
        <taxon>Neoptera</taxon>
        <taxon>Endopterygota</taxon>
        <taxon>Hymenoptera</taxon>
        <taxon>Apocrita</taxon>
        <taxon>Aculeata</taxon>
        <taxon>Vespoidea</taxon>
        <taxon>Vespidae</taxon>
        <taxon>Eumeninae</taxon>
        <taxon>Odynerus</taxon>
    </lineage>
</organism>
<keyword evidence="3 8" id="KW-0698">rRNA processing</keyword>
<keyword evidence="11" id="KW-1185">Reference proteome</keyword>
<dbReference type="FunFam" id="2.40.10.230:FF:000001">
    <property type="entry name" value="H/ACA ribonucleoprotein complex subunit"/>
    <property type="match status" value="1"/>
</dbReference>
<evidence type="ECO:0000256" key="6">
    <source>
        <dbReference type="ARBA" id="ARBA00023274"/>
    </source>
</evidence>
<comment type="caution">
    <text evidence="10">The sequence shown here is derived from an EMBL/GenBank/DDBJ whole genome shotgun (WGS) entry which is preliminary data.</text>
</comment>
<dbReference type="AlphaFoldDB" id="A0AAD9VMD3"/>
<evidence type="ECO:0000256" key="9">
    <source>
        <dbReference type="SAM" id="MobiDB-lite"/>
    </source>
</evidence>
<evidence type="ECO:0000256" key="7">
    <source>
        <dbReference type="ARBA" id="ARBA00038293"/>
    </source>
</evidence>
<evidence type="ECO:0000256" key="5">
    <source>
        <dbReference type="ARBA" id="ARBA00023242"/>
    </source>
</evidence>
<dbReference type="InterPro" id="IPR009000">
    <property type="entry name" value="Transl_B-barrel_sf"/>
</dbReference>
<keyword evidence="6 8" id="KW-0687">Ribonucleoprotein</keyword>
<dbReference type="InterPro" id="IPR007504">
    <property type="entry name" value="H/ACA_rnp_Gar1/Naf1"/>
</dbReference>
<sequence>MSFRGRGGGGFGRGGGGFRGGGGGFRGGRGGRGGGGDRGPRGYDQGPPESVTPLGHFTWTVQDDLVAKVDIEQVPFFNAPIYTENKQQIGKIDEIFGNIRDYYVSIRLSENIKASSFIKDTQLYIDPAKLLPLQRFLPRPPGEQKRGGGGGRGISKGPRGRGGRGGGGGRGSFGGRGGGGGRGGFRGSRGGGGGGFGRNDSGRGRGRGRW</sequence>
<keyword evidence="2 8" id="KW-0690">Ribosome biogenesis</keyword>
<comment type="function">
    <text evidence="8">Required for ribosome biogenesis. Part of a complex which catalyzes pseudouridylation of rRNA. This involves the isomerization of uridine such that the ribose is subsequently attached to C5, instead of the normal N1. Pseudouridine ("psi") residues may serve to stabilize the conformation of rRNAs.</text>
</comment>
<dbReference type="EMBL" id="JAIFRP010000104">
    <property type="protein sequence ID" value="KAK2579110.1"/>
    <property type="molecule type" value="Genomic_DNA"/>
</dbReference>
<comment type="subcellular location">
    <subcellularLocation>
        <location evidence="1 8">Nucleus</location>
        <location evidence="1 8">Nucleolus</location>
    </subcellularLocation>
</comment>
<proteinExistence type="inferred from homology"/>
<dbReference type="PANTHER" id="PTHR23237:SF6">
    <property type="entry name" value="H_ACA RIBONUCLEOPROTEIN COMPLEX SUBUNIT 1"/>
    <property type="match status" value="1"/>
</dbReference>
<evidence type="ECO:0000256" key="4">
    <source>
        <dbReference type="ARBA" id="ARBA00022884"/>
    </source>
</evidence>
<evidence type="ECO:0000256" key="2">
    <source>
        <dbReference type="ARBA" id="ARBA00022517"/>
    </source>
</evidence>
<evidence type="ECO:0000313" key="10">
    <source>
        <dbReference type="EMBL" id="KAK2579110.1"/>
    </source>
</evidence>
<reference evidence="10" key="1">
    <citation type="submission" date="2021-08" db="EMBL/GenBank/DDBJ databases">
        <authorList>
            <person name="Misof B."/>
            <person name="Oliver O."/>
            <person name="Podsiadlowski L."/>
            <person name="Donath A."/>
            <person name="Peters R."/>
            <person name="Mayer C."/>
            <person name="Rust J."/>
            <person name="Gunkel S."/>
            <person name="Lesny P."/>
            <person name="Martin S."/>
            <person name="Oeyen J.P."/>
            <person name="Petersen M."/>
            <person name="Panagiotis P."/>
            <person name="Wilbrandt J."/>
            <person name="Tanja T."/>
        </authorList>
    </citation>
    <scope>NUCLEOTIDE SEQUENCE</scope>
    <source>
        <strain evidence="10">GBR_01_08_01A</strain>
        <tissue evidence="10">Thorax + abdomen</tissue>
    </source>
</reference>
<protein>
    <recommendedName>
        <fullName evidence="8">H/ACA ribonucleoprotein complex subunit</fullName>
    </recommendedName>
</protein>